<dbReference type="InterPro" id="IPR000182">
    <property type="entry name" value="GNAT_dom"/>
</dbReference>
<reference evidence="2 3" key="1">
    <citation type="submission" date="2018-03" db="EMBL/GenBank/DDBJ databases">
        <title>Bioinformatic expansion and discovery of thiopeptide antibiotics.</title>
        <authorList>
            <person name="Schwalen C.J."/>
            <person name="Hudson G.A."/>
            <person name="Mitchell D.A."/>
        </authorList>
    </citation>
    <scope>NUCLEOTIDE SEQUENCE [LARGE SCALE GENOMIC DNA]</scope>
    <source>
        <strain evidence="2 3">ATCC 21389</strain>
    </source>
</reference>
<protein>
    <recommendedName>
        <fullName evidence="1">N-acetyltransferase domain-containing protein</fullName>
    </recommendedName>
</protein>
<accession>A0A2V4NTW7</accession>
<dbReference type="GO" id="GO:0016747">
    <property type="term" value="F:acyltransferase activity, transferring groups other than amino-acyl groups"/>
    <property type="evidence" value="ECO:0007669"/>
    <property type="project" value="InterPro"/>
</dbReference>
<feature type="domain" description="N-acetyltransferase" evidence="1">
    <location>
        <begin position="19"/>
        <end position="174"/>
    </location>
</feature>
<dbReference type="CDD" id="cd04301">
    <property type="entry name" value="NAT_SF"/>
    <property type="match status" value="1"/>
</dbReference>
<dbReference type="AlphaFoldDB" id="A0A2V4NTW7"/>
<dbReference type="SUPFAM" id="SSF55729">
    <property type="entry name" value="Acyl-CoA N-acyltransferases (Nat)"/>
    <property type="match status" value="1"/>
</dbReference>
<evidence type="ECO:0000259" key="1">
    <source>
        <dbReference type="PROSITE" id="PS51186"/>
    </source>
</evidence>
<dbReference type="EMBL" id="PYBW01000151">
    <property type="protein sequence ID" value="PYC67422.1"/>
    <property type="molecule type" value="Genomic_DNA"/>
</dbReference>
<comment type="caution">
    <text evidence="2">The sequence shown here is derived from an EMBL/GenBank/DDBJ whole genome shotgun (WGS) entry which is preliminary data.</text>
</comment>
<dbReference type="Gene3D" id="3.40.630.30">
    <property type="match status" value="1"/>
</dbReference>
<gene>
    <name evidence="2" type="ORF">C7C46_30250</name>
</gene>
<sequence>MSILLTGAEPAEVPELARVHYRSWLETYPEPAAGIDLAWLRANRAELLEAAGRRRWLGLVESAGRDPQDWFLRVARSAADGEILGFLCGVVGVGGQPVSLGPMYLLRAAQGQGVGDRLMGEFLDWAAGRPIALWATEYNARAIRFYQRYGFELTEERELWRERLPNVRMVRPGD</sequence>
<dbReference type="PANTHER" id="PTHR43617:SF38">
    <property type="entry name" value="N-ACETYLTRANSFERASE DOMAIN-CONTAINING PROTEIN"/>
    <property type="match status" value="1"/>
</dbReference>
<evidence type="ECO:0000313" key="2">
    <source>
        <dbReference type="EMBL" id="PYC67422.1"/>
    </source>
</evidence>
<dbReference type="Pfam" id="PF00583">
    <property type="entry name" value="Acetyltransf_1"/>
    <property type="match status" value="1"/>
</dbReference>
<dbReference type="InterPro" id="IPR050276">
    <property type="entry name" value="MshD_Acetyltransferase"/>
</dbReference>
<name>A0A2V4NTW7_9ACTN</name>
<dbReference type="PROSITE" id="PS51186">
    <property type="entry name" value="GNAT"/>
    <property type="match status" value="1"/>
</dbReference>
<organism evidence="2 3">
    <name type="scientific">Streptomyces tateyamensis</name>
    <dbReference type="NCBI Taxonomy" id="565073"/>
    <lineage>
        <taxon>Bacteria</taxon>
        <taxon>Bacillati</taxon>
        <taxon>Actinomycetota</taxon>
        <taxon>Actinomycetes</taxon>
        <taxon>Kitasatosporales</taxon>
        <taxon>Streptomycetaceae</taxon>
        <taxon>Streptomyces</taxon>
    </lineage>
</organism>
<dbReference type="RefSeq" id="WP_110673126.1">
    <property type="nucleotide sequence ID" value="NZ_PYBW01000151.1"/>
</dbReference>
<dbReference type="InterPro" id="IPR016181">
    <property type="entry name" value="Acyl_CoA_acyltransferase"/>
</dbReference>
<keyword evidence="3" id="KW-1185">Reference proteome</keyword>
<proteinExistence type="predicted"/>
<dbReference type="PANTHER" id="PTHR43617">
    <property type="entry name" value="L-AMINO ACID N-ACETYLTRANSFERASE"/>
    <property type="match status" value="1"/>
</dbReference>
<dbReference type="Proteomes" id="UP000248039">
    <property type="component" value="Unassembled WGS sequence"/>
</dbReference>
<evidence type="ECO:0000313" key="3">
    <source>
        <dbReference type="Proteomes" id="UP000248039"/>
    </source>
</evidence>
<dbReference type="OrthoDB" id="9799092at2"/>